<keyword evidence="2" id="KW-1185">Reference proteome</keyword>
<evidence type="ECO:0000313" key="2">
    <source>
        <dbReference type="Proteomes" id="UP000515164"/>
    </source>
</evidence>
<dbReference type="Pfam" id="PF08652">
    <property type="entry name" value="RAI1"/>
    <property type="match status" value="1"/>
</dbReference>
<gene>
    <name evidence="3" type="primary">LOC117211582</name>
</gene>
<proteinExistence type="predicted"/>
<dbReference type="KEGG" id="bbif:117211582"/>
<dbReference type="InterPro" id="IPR013961">
    <property type="entry name" value="RAI1"/>
</dbReference>
<name>A0A6P8NA31_9HYME</name>
<feature type="domain" description="RAI1-like" evidence="1">
    <location>
        <begin position="21"/>
        <end position="144"/>
    </location>
</feature>
<protein>
    <submittedName>
        <fullName evidence="3">Uncharacterized protein LOC117211582</fullName>
    </submittedName>
</protein>
<dbReference type="AlphaFoldDB" id="A0A6P8NA31"/>
<accession>A0A6P8NA31</accession>
<dbReference type="RefSeq" id="XP_033311497.1">
    <property type="nucleotide sequence ID" value="XM_033455606.1"/>
</dbReference>
<evidence type="ECO:0000259" key="1">
    <source>
        <dbReference type="Pfam" id="PF08652"/>
    </source>
</evidence>
<sequence>MSFKIRNFNGPVHEIFSLEIVGNYSINDERKYSNDITQLKYYRNETQFYVVMDIRQFRHSENTRLKEFNTTVNFRFFNVIKNRFDYSVNIFYVIYMIIRLEPDLVCLKGILRALLCTSHERYYGWIMCALKLEGTIYLCKFDTEIKYPDISKCMNQNEEFSCIFKSKFSQHHVILDLHSLLSIGSTKRGRSLCIAFLEKIKEIVWEEQDKCLYKFTYDPKRNTVAVFKQNPNKSEYTFLHSWYIENINSSVFQGKKLNNY</sequence>
<dbReference type="GeneID" id="117211582"/>
<evidence type="ECO:0000313" key="3">
    <source>
        <dbReference type="RefSeq" id="XP_033311497.1"/>
    </source>
</evidence>
<dbReference type="Proteomes" id="UP000515164">
    <property type="component" value="Unplaced"/>
</dbReference>
<reference evidence="3" key="1">
    <citation type="submission" date="2025-08" db="UniProtKB">
        <authorList>
            <consortium name="RefSeq"/>
        </authorList>
    </citation>
    <scope>IDENTIFICATION</scope>
    <source>
        <tissue evidence="3">Muscle</tissue>
    </source>
</reference>
<organism evidence="2 3">
    <name type="scientific">Bombus bifarius</name>
    <dbReference type="NCBI Taxonomy" id="103933"/>
    <lineage>
        <taxon>Eukaryota</taxon>
        <taxon>Metazoa</taxon>
        <taxon>Ecdysozoa</taxon>
        <taxon>Arthropoda</taxon>
        <taxon>Hexapoda</taxon>
        <taxon>Insecta</taxon>
        <taxon>Pterygota</taxon>
        <taxon>Neoptera</taxon>
        <taxon>Endopterygota</taxon>
        <taxon>Hymenoptera</taxon>
        <taxon>Apocrita</taxon>
        <taxon>Aculeata</taxon>
        <taxon>Apoidea</taxon>
        <taxon>Anthophila</taxon>
        <taxon>Apidae</taxon>
        <taxon>Bombus</taxon>
        <taxon>Pyrobombus</taxon>
    </lineage>
</organism>